<dbReference type="Proteomes" id="UP001190700">
    <property type="component" value="Unassembled WGS sequence"/>
</dbReference>
<dbReference type="InterPro" id="IPR018247">
    <property type="entry name" value="EF_Hand_1_Ca_BS"/>
</dbReference>
<feature type="transmembrane region" description="Helical" evidence="1">
    <location>
        <begin position="378"/>
        <end position="400"/>
    </location>
</feature>
<dbReference type="PROSITE" id="PS00018">
    <property type="entry name" value="EF_HAND_1"/>
    <property type="match status" value="1"/>
</dbReference>
<dbReference type="AlphaFoldDB" id="A0AAE0EQ53"/>
<keyword evidence="4" id="KW-1185">Reference proteome</keyword>
<dbReference type="InterPro" id="IPR009030">
    <property type="entry name" value="Growth_fac_rcpt_cys_sf"/>
</dbReference>
<gene>
    <name evidence="3" type="ORF">CYMTET_53644</name>
</gene>
<dbReference type="SUPFAM" id="SSF57184">
    <property type="entry name" value="Growth factor receptor domain"/>
    <property type="match status" value="1"/>
</dbReference>
<evidence type="ECO:0000313" key="4">
    <source>
        <dbReference type="Proteomes" id="UP001190700"/>
    </source>
</evidence>
<feature type="domain" description="DUF7630" evidence="2">
    <location>
        <begin position="153"/>
        <end position="184"/>
    </location>
</feature>
<dbReference type="PANTHER" id="PTHR11319:SF35">
    <property type="entry name" value="OUTER MEMBRANE PROTEIN PMPC-RELATED"/>
    <property type="match status" value="1"/>
</dbReference>
<comment type="caution">
    <text evidence="3">The sequence shown here is derived from an EMBL/GenBank/DDBJ whole genome shotgun (WGS) entry which is preliminary data.</text>
</comment>
<feature type="transmembrane region" description="Helical" evidence="1">
    <location>
        <begin position="276"/>
        <end position="294"/>
    </location>
</feature>
<name>A0AAE0EQ53_9CHLO</name>
<feature type="transmembrane region" description="Helical" evidence="1">
    <location>
        <begin position="425"/>
        <end position="446"/>
    </location>
</feature>
<dbReference type="PANTHER" id="PTHR11319">
    <property type="entry name" value="G PROTEIN-COUPLED RECEPTOR-RELATED"/>
    <property type="match status" value="1"/>
</dbReference>
<dbReference type="Pfam" id="PF24633">
    <property type="entry name" value="DUF7630"/>
    <property type="match status" value="1"/>
</dbReference>
<feature type="transmembrane region" description="Helical" evidence="1">
    <location>
        <begin position="481"/>
        <end position="502"/>
    </location>
</feature>
<evidence type="ECO:0000259" key="2">
    <source>
        <dbReference type="Pfam" id="PF24633"/>
    </source>
</evidence>
<evidence type="ECO:0000256" key="1">
    <source>
        <dbReference type="SAM" id="Phobius"/>
    </source>
</evidence>
<proteinExistence type="predicted"/>
<feature type="transmembrane region" description="Helical" evidence="1">
    <location>
        <begin position="455"/>
        <end position="475"/>
    </location>
</feature>
<organism evidence="3 4">
    <name type="scientific">Cymbomonas tetramitiformis</name>
    <dbReference type="NCBI Taxonomy" id="36881"/>
    <lineage>
        <taxon>Eukaryota</taxon>
        <taxon>Viridiplantae</taxon>
        <taxon>Chlorophyta</taxon>
        <taxon>Pyramimonadophyceae</taxon>
        <taxon>Pyramimonadales</taxon>
        <taxon>Pyramimonadaceae</taxon>
        <taxon>Cymbomonas</taxon>
    </lineage>
</organism>
<sequence length="853" mass="93683">MAVPAQPVNLLPNETFLDFRPALAAHCLPKPGYYGEAGQGAAECPSGAACCQCAPGSFETLDKGLQKLEEIDGFLYDNYCQCVSGAVPYPYPLNGFVRSEAEGYADEILPCPVTSTCIGALAVYGAQELDLVRDPQSRLAMLTELDESRTAPLTSGRCQSGYTGRLCMSCEDGYFSTNGICLACPKEYSAKLGFTLCALAAVVFAWVFLGVYMAGTYESLGILLMYLQLGSMLQGFSVNWPKAVRDWALVQQIVNFDVDLISPQCVLKSYGYQWSYYLQLFIPIFVSVANAALYQLERYRILRSADGLAVKNKNLEEAFNAKVAAVTSFQEIVYHSLCIRCFQPWICSTMGNNLHFLVAAPDIECWQGPHIAMLATSILTGIVYVVGIPVLFASVLYYGYIKGLLMEEGFFQKFGWMYSSYEMKWMWWTLMILLRRLLCAAILVFFPSEPFFQSTLAIMMITGATVAHFFARPYINTLFDIMESTALLNLCFLVISGMVFYNETRSGHILGWTICFFLVLAAQMSLGVAIFYVDVYNARCSAKAERAIESKLKVAGVTFDKRFESYRKVLQGLVVGNSGGVSLAQISAILEKVDDSIPSNLKSVNAAKLFHQAQSVEALSSAGAAVTRTPLQTDQVFGAADPGSGAASVAIDAVIQSVAIDYIEELMKCGMRELCRLFRHIDQDANGALSPSEVQPLWDAGMLKRASPELKKFTLQCFFLLSGSDCELQMEEIHRAIGMFAQGELSILKMLGSLEAEAASKLQGLIASTVKTLGKAGALVDVDKHEDPEEKPSVRCSYQQRGRSIIIAANRLLSEAPKANFTSAETMRSVMEGLLNLFKPVTLQVWLSGCIDF</sequence>
<dbReference type="InterPro" id="IPR056047">
    <property type="entry name" value="CRMPA-like_DUF7630"/>
</dbReference>
<protein>
    <recommendedName>
        <fullName evidence="2">DUF7630 domain-containing protein</fullName>
    </recommendedName>
</protein>
<feature type="transmembrane region" description="Helical" evidence="1">
    <location>
        <begin position="192"/>
        <end position="213"/>
    </location>
</feature>
<reference evidence="3 4" key="1">
    <citation type="journal article" date="2015" name="Genome Biol. Evol.">
        <title>Comparative Genomics of a Bacterivorous Green Alga Reveals Evolutionary Causalities and Consequences of Phago-Mixotrophic Mode of Nutrition.</title>
        <authorList>
            <person name="Burns J.A."/>
            <person name="Paasch A."/>
            <person name="Narechania A."/>
            <person name="Kim E."/>
        </authorList>
    </citation>
    <scope>NUCLEOTIDE SEQUENCE [LARGE SCALE GENOMIC DNA]</scope>
    <source>
        <strain evidence="3 4">PLY_AMNH</strain>
    </source>
</reference>
<accession>A0AAE0EQ53</accession>
<dbReference type="EMBL" id="LGRX02035128">
    <property type="protein sequence ID" value="KAK3236199.1"/>
    <property type="molecule type" value="Genomic_DNA"/>
</dbReference>
<keyword evidence="1" id="KW-1133">Transmembrane helix</keyword>
<keyword evidence="1" id="KW-0812">Transmembrane</keyword>
<feature type="transmembrane region" description="Helical" evidence="1">
    <location>
        <begin position="509"/>
        <end position="533"/>
    </location>
</feature>
<evidence type="ECO:0000313" key="3">
    <source>
        <dbReference type="EMBL" id="KAK3236199.1"/>
    </source>
</evidence>
<keyword evidence="1" id="KW-0472">Membrane</keyword>